<feature type="domain" description="CobE/GbiG C-terminal" evidence="1">
    <location>
        <begin position="213"/>
        <end position="328"/>
    </location>
</feature>
<dbReference type="Gene3D" id="3.30.420.180">
    <property type="entry name" value="CobE/GbiG C-terminal domain"/>
    <property type="match status" value="1"/>
</dbReference>
<evidence type="ECO:0000259" key="2">
    <source>
        <dbReference type="Pfam" id="PF11760"/>
    </source>
</evidence>
<evidence type="ECO:0000313" key="4">
    <source>
        <dbReference type="EMBL" id="SQB36121.1"/>
    </source>
</evidence>
<dbReference type="InterPro" id="IPR002750">
    <property type="entry name" value="CobE/GbiG_C"/>
</dbReference>
<evidence type="ECO:0000259" key="1">
    <source>
        <dbReference type="Pfam" id="PF01890"/>
    </source>
</evidence>
<dbReference type="InterPro" id="IPR021744">
    <property type="entry name" value="CbiG_N"/>
</dbReference>
<dbReference type="PANTHER" id="PTHR37477">
    <property type="entry name" value="COBALT-PRECORRIN-5A HYDROLASE"/>
    <property type="match status" value="1"/>
</dbReference>
<proteinExistence type="predicted"/>
<dbReference type="EMBL" id="UAWC01000026">
    <property type="protein sequence ID" value="SQB36121.1"/>
    <property type="molecule type" value="Genomic_DNA"/>
</dbReference>
<feature type="domain" description="Cobalamin biosynthesis central region" evidence="3">
    <location>
        <begin position="129"/>
        <end position="193"/>
    </location>
</feature>
<reference evidence="4 5" key="1">
    <citation type="submission" date="2018-06" db="EMBL/GenBank/DDBJ databases">
        <authorList>
            <consortium name="Pathogen Informatics"/>
            <person name="Doyle S."/>
        </authorList>
    </citation>
    <scope>NUCLEOTIDE SEQUENCE [LARGE SCALE GENOMIC DNA]</scope>
    <source>
        <strain evidence="4 5">NCTC13028</strain>
    </source>
</reference>
<dbReference type="InterPro" id="IPR052553">
    <property type="entry name" value="CbiG_hydrolase"/>
</dbReference>
<organism evidence="4 5">
    <name type="scientific">Clostridium cochlearium</name>
    <dbReference type="NCBI Taxonomy" id="1494"/>
    <lineage>
        <taxon>Bacteria</taxon>
        <taxon>Bacillati</taxon>
        <taxon>Bacillota</taxon>
        <taxon>Clostridia</taxon>
        <taxon>Eubacteriales</taxon>
        <taxon>Clostridiaceae</taxon>
        <taxon>Clostridium</taxon>
    </lineage>
</organism>
<dbReference type="RefSeq" id="WP_111921785.1">
    <property type="nucleotide sequence ID" value="NZ_JANJZY010000003.1"/>
</dbReference>
<dbReference type="NCBIfam" id="NF004466">
    <property type="entry name" value="PRK05788.1-4"/>
    <property type="match status" value="1"/>
</dbReference>
<dbReference type="PANTHER" id="PTHR37477:SF1">
    <property type="entry name" value="COBALT-PRECORRIN-5A HYDROLASE"/>
    <property type="match status" value="1"/>
</dbReference>
<dbReference type="Pfam" id="PF11760">
    <property type="entry name" value="CbiG_N"/>
    <property type="match status" value="1"/>
</dbReference>
<dbReference type="InterPro" id="IPR036518">
    <property type="entry name" value="CobE/GbiG_C_sf"/>
</dbReference>
<dbReference type="AlphaFoldDB" id="A0A2X2WDK7"/>
<dbReference type="Pfam" id="PF11761">
    <property type="entry name" value="CbiG_mid"/>
    <property type="match status" value="1"/>
</dbReference>
<dbReference type="Proteomes" id="UP000250223">
    <property type="component" value="Unassembled WGS sequence"/>
</dbReference>
<dbReference type="SUPFAM" id="SSF159672">
    <property type="entry name" value="CbiG N-terminal domain-like"/>
    <property type="match status" value="1"/>
</dbReference>
<evidence type="ECO:0000259" key="3">
    <source>
        <dbReference type="Pfam" id="PF11761"/>
    </source>
</evidence>
<name>A0A2X2WDK7_CLOCO</name>
<feature type="domain" description="Cobalamin synthesis G N-terminal" evidence="2">
    <location>
        <begin position="43"/>
        <end position="123"/>
    </location>
</feature>
<dbReference type="Gene3D" id="3.40.50.11220">
    <property type="match status" value="1"/>
</dbReference>
<dbReference type="InterPro" id="IPR021745">
    <property type="entry name" value="CbiG_mid"/>
</dbReference>
<dbReference type="InterPro" id="IPR038029">
    <property type="entry name" value="GbiG_N_sf"/>
</dbReference>
<evidence type="ECO:0000313" key="5">
    <source>
        <dbReference type="Proteomes" id="UP000250223"/>
    </source>
</evidence>
<gene>
    <name evidence="4" type="primary">cbiG</name>
    <name evidence="4" type="ORF">NCTC13028_02351</name>
</gene>
<dbReference type="SUPFAM" id="SSF159664">
    <property type="entry name" value="CobE/GbiG C-terminal domain-like"/>
    <property type="match status" value="1"/>
</dbReference>
<dbReference type="Pfam" id="PF01890">
    <property type="entry name" value="CbiG_C"/>
    <property type="match status" value="1"/>
</dbReference>
<accession>A0A2X2WDK7</accession>
<protein>
    <submittedName>
        <fullName evidence="4">Cobalamin biosynthesis protein CbiG</fullName>
    </submittedName>
</protein>
<sequence length="337" mass="37233">MKMAIITITQNGDKIATTIEKLLKGDVTIFSKNNSENFVFKDVVKKAFEEFEAIVFITSTGIAVRSIAHYIKSKDKDPAVIVIDNSGNYVISLLSGHLGGANEISLKIAETIKATPVITTATDNLGITAPDMIAKENNLIIDSLKDAKDIASLLVGEEKVAFLDEENIISTPKGYTKDFKDSKGVVYVTNKIDYKLPDELSNMKKLKLIRKNIVLGIGCRKDYSKEAMENNVANTLREYNIDKRAIESIGTVEIKKEEEAIINLSQKLQAPMKIFTIDEIKEVHKDFEGSDFVEKTIGVRSVAEPCVKLQGGNNISGKLKLNGMTLCIGQNTINRER</sequence>
<dbReference type="GO" id="GO:0009236">
    <property type="term" value="P:cobalamin biosynthetic process"/>
    <property type="evidence" value="ECO:0007669"/>
    <property type="project" value="InterPro"/>
</dbReference>